<accession>A0AAP0NSR2</accession>
<reference evidence="1 2" key="1">
    <citation type="submission" date="2024-01" db="EMBL/GenBank/DDBJ databases">
        <title>Genome assemblies of Stephania.</title>
        <authorList>
            <person name="Yang L."/>
        </authorList>
    </citation>
    <scope>NUCLEOTIDE SEQUENCE [LARGE SCALE GENOMIC DNA]</scope>
    <source>
        <strain evidence="1">JXDWG</strain>
        <tissue evidence="1">Leaf</tissue>
    </source>
</reference>
<dbReference type="AlphaFoldDB" id="A0AAP0NSR2"/>
<evidence type="ECO:0008006" key="3">
    <source>
        <dbReference type="Google" id="ProtNLM"/>
    </source>
</evidence>
<organism evidence="1 2">
    <name type="scientific">Stephania cephalantha</name>
    <dbReference type="NCBI Taxonomy" id="152367"/>
    <lineage>
        <taxon>Eukaryota</taxon>
        <taxon>Viridiplantae</taxon>
        <taxon>Streptophyta</taxon>
        <taxon>Embryophyta</taxon>
        <taxon>Tracheophyta</taxon>
        <taxon>Spermatophyta</taxon>
        <taxon>Magnoliopsida</taxon>
        <taxon>Ranunculales</taxon>
        <taxon>Menispermaceae</taxon>
        <taxon>Menispermoideae</taxon>
        <taxon>Cissampelideae</taxon>
        <taxon>Stephania</taxon>
    </lineage>
</organism>
<comment type="caution">
    <text evidence="1">The sequence shown here is derived from an EMBL/GenBank/DDBJ whole genome shotgun (WGS) entry which is preliminary data.</text>
</comment>
<protein>
    <recommendedName>
        <fullName evidence="3">DUF4283 domain-containing protein</fullName>
    </recommendedName>
</protein>
<dbReference type="PANTHER" id="PTHR31286:SF99">
    <property type="entry name" value="DUF4283 DOMAIN-CONTAINING PROTEIN"/>
    <property type="match status" value="1"/>
</dbReference>
<dbReference type="Proteomes" id="UP001419268">
    <property type="component" value="Unassembled WGS sequence"/>
</dbReference>
<dbReference type="InterPro" id="IPR040256">
    <property type="entry name" value="At4g02000-like"/>
</dbReference>
<gene>
    <name evidence="1" type="ORF">Scep_016570</name>
</gene>
<dbReference type="EMBL" id="JBBNAG010000007">
    <property type="protein sequence ID" value="KAK9118477.1"/>
    <property type="molecule type" value="Genomic_DNA"/>
</dbReference>
<evidence type="ECO:0000313" key="1">
    <source>
        <dbReference type="EMBL" id="KAK9118477.1"/>
    </source>
</evidence>
<proteinExistence type="predicted"/>
<name>A0AAP0NSR2_9MAGN</name>
<evidence type="ECO:0000313" key="2">
    <source>
        <dbReference type="Proteomes" id="UP001419268"/>
    </source>
</evidence>
<sequence>MGNETFKDRVVRNRLMHNLQIQEGDVTIEEDAQVKIVTVSQRFHNLMEEQLENVNGDDTEKDLLGGPWVILDHVLSVQKWTHGFRSYSASVQTLAVWIRFPGIAYNYYHDDLLMEVALVAGKPIKVDTSFKRLKMGSLLIGWRVAEYSVNVSCPQNRSNEVEPAKVAMVDPSEDFAAREAQVASVENIRPWMIAQGRTCRNPKPGIRDIQGPVT</sequence>
<dbReference type="PANTHER" id="PTHR31286">
    <property type="entry name" value="GLYCINE-RICH CELL WALL STRUCTURAL PROTEIN 1.8-LIKE"/>
    <property type="match status" value="1"/>
</dbReference>
<keyword evidence="2" id="KW-1185">Reference proteome</keyword>